<evidence type="ECO:0000256" key="1">
    <source>
        <dbReference type="SAM" id="MobiDB-lite"/>
    </source>
</evidence>
<protein>
    <submittedName>
        <fullName evidence="2">Uncharacterized protein</fullName>
    </submittedName>
</protein>
<feature type="region of interest" description="Disordered" evidence="1">
    <location>
        <begin position="33"/>
        <end position="73"/>
    </location>
</feature>
<reference evidence="2" key="1">
    <citation type="submission" date="2014-12" db="EMBL/GenBank/DDBJ databases">
        <title>Insight into the proteome of Arion vulgaris.</title>
        <authorList>
            <person name="Aradska J."/>
            <person name="Bulat T."/>
            <person name="Smidak R."/>
            <person name="Sarate P."/>
            <person name="Gangsoo J."/>
            <person name="Sialana F."/>
            <person name="Bilban M."/>
            <person name="Lubec G."/>
        </authorList>
    </citation>
    <scope>NUCLEOTIDE SEQUENCE</scope>
    <source>
        <tissue evidence="2">Skin</tissue>
    </source>
</reference>
<evidence type="ECO:0000313" key="2">
    <source>
        <dbReference type="EMBL" id="CEK87946.1"/>
    </source>
</evidence>
<feature type="non-terminal residue" evidence="2">
    <location>
        <position position="1"/>
    </location>
</feature>
<dbReference type="AlphaFoldDB" id="A0A0B7B6P3"/>
<organism evidence="2">
    <name type="scientific">Arion vulgaris</name>
    <dbReference type="NCBI Taxonomy" id="1028688"/>
    <lineage>
        <taxon>Eukaryota</taxon>
        <taxon>Metazoa</taxon>
        <taxon>Spiralia</taxon>
        <taxon>Lophotrochozoa</taxon>
        <taxon>Mollusca</taxon>
        <taxon>Gastropoda</taxon>
        <taxon>Heterobranchia</taxon>
        <taxon>Euthyneura</taxon>
        <taxon>Panpulmonata</taxon>
        <taxon>Eupulmonata</taxon>
        <taxon>Stylommatophora</taxon>
        <taxon>Helicina</taxon>
        <taxon>Arionoidea</taxon>
        <taxon>Arionidae</taxon>
        <taxon>Arion</taxon>
    </lineage>
</organism>
<feature type="compositionally biased region" description="Polar residues" evidence="1">
    <location>
        <begin position="37"/>
        <end position="46"/>
    </location>
</feature>
<proteinExistence type="predicted"/>
<name>A0A0B7B6P3_9EUPU</name>
<dbReference type="EMBL" id="HACG01041081">
    <property type="protein sequence ID" value="CEK87946.1"/>
    <property type="molecule type" value="Transcribed_RNA"/>
</dbReference>
<gene>
    <name evidence="2" type="primary">ORF162293</name>
</gene>
<accession>A0A0B7B6P3</accession>
<sequence>AMSASAGLHLGTLGNSNAHNTLHLSGAGQMFMGVPLQDTSGDQSLCDTDESPEAGELKIDTSDVRGIHDIGEG</sequence>
<feature type="compositionally biased region" description="Basic and acidic residues" evidence="1">
    <location>
        <begin position="55"/>
        <end position="73"/>
    </location>
</feature>